<dbReference type="AlphaFoldDB" id="A0A3P7J0F7"/>
<organism evidence="2 3">
    <name type="scientific">Strongylus vulgaris</name>
    <name type="common">Blood worm</name>
    <dbReference type="NCBI Taxonomy" id="40348"/>
    <lineage>
        <taxon>Eukaryota</taxon>
        <taxon>Metazoa</taxon>
        <taxon>Ecdysozoa</taxon>
        <taxon>Nematoda</taxon>
        <taxon>Chromadorea</taxon>
        <taxon>Rhabditida</taxon>
        <taxon>Rhabditina</taxon>
        <taxon>Rhabditomorpha</taxon>
        <taxon>Strongyloidea</taxon>
        <taxon>Strongylidae</taxon>
        <taxon>Strongylus</taxon>
    </lineage>
</organism>
<keyword evidence="3" id="KW-1185">Reference proteome</keyword>
<dbReference type="EMBL" id="UYYB01028365">
    <property type="protein sequence ID" value="VDM73009.1"/>
    <property type="molecule type" value="Genomic_DNA"/>
</dbReference>
<feature type="compositionally biased region" description="Pro residues" evidence="1">
    <location>
        <begin position="46"/>
        <end position="55"/>
    </location>
</feature>
<evidence type="ECO:0000313" key="2">
    <source>
        <dbReference type="EMBL" id="VDM73009.1"/>
    </source>
</evidence>
<protein>
    <submittedName>
        <fullName evidence="2">Uncharacterized protein</fullName>
    </submittedName>
</protein>
<feature type="compositionally biased region" description="Polar residues" evidence="1">
    <location>
        <begin position="89"/>
        <end position="104"/>
    </location>
</feature>
<gene>
    <name evidence="2" type="ORF">SVUK_LOCUS8007</name>
</gene>
<accession>A0A3P7J0F7</accession>
<evidence type="ECO:0000256" key="1">
    <source>
        <dbReference type="SAM" id="MobiDB-lite"/>
    </source>
</evidence>
<proteinExistence type="predicted"/>
<reference evidence="2 3" key="1">
    <citation type="submission" date="2018-11" db="EMBL/GenBank/DDBJ databases">
        <authorList>
            <consortium name="Pathogen Informatics"/>
        </authorList>
    </citation>
    <scope>NUCLEOTIDE SEQUENCE [LARGE SCALE GENOMIC DNA]</scope>
</reference>
<name>A0A3P7J0F7_STRVU</name>
<evidence type="ECO:0000313" key="3">
    <source>
        <dbReference type="Proteomes" id="UP000270094"/>
    </source>
</evidence>
<dbReference type="Proteomes" id="UP000270094">
    <property type="component" value="Unassembled WGS sequence"/>
</dbReference>
<sequence length="132" mass="15211">MDQDHSSESTHHRRLREMFRLFQRSKKQKEKTKESSNEEEPRESKSPPPPPPPVARPRRIPSPEKVQIAGVRSPVQGRARSPSKERSRSSFQSKKLGSIETATTVEEDETIDESASARKRRLIQKKYGLYCL</sequence>
<feature type="compositionally biased region" description="Basic and acidic residues" evidence="1">
    <location>
        <begin position="1"/>
        <end position="10"/>
    </location>
</feature>
<feature type="region of interest" description="Disordered" evidence="1">
    <location>
        <begin position="1"/>
        <end position="116"/>
    </location>
</feature>